<comment type="caution">
    <text evidence="2">The sequence shown here is derived from an EMBL/GenBank/DDBJ whole genome shotgun (WGS) entry which is preliminary data.</text>
</comment>
<dbReference type="OrthoDB" id="9776313at2"/>
<dbReference type="SUPFAM" id="SSF51735">
    <property type="entry name" value="NAD(P)-binding Rossmann-fold domains"/>
    <property type="match status" value="1"/>
</dbReference>
<proteinExistence type="predicted"/>
<dbReference type="EMBL" id="VOQQ01000001">
    <property type="protein sequence ID" value="TXC63076.1"/>
    <property type="molecule type" value="Genomic_DNA"/>
</dbReference>
<organism evidence="2 3">
    <name type="scientific">Allosphingosinicella ginsenosidimutans</name>
    <dbReference type="NCBI Taxonomy" id="1176539"/>
    <lineage>
        <taxon>Bacteria</taxon>
        <taxon>Pseudomonadati</taxon>
        <taxon>Pseudomonadota</taxon>
        <taxon>Alphaproteobacteria</taxon>
        <taxon>Sphingomonadales</taxon>
        <taxon>Sphingomonadaceae</taxon>
        <taxon>Allosphingosinicella</taxon>
    </lineage>
</organism>
<dbReference type="Pfam" id="PF13460">
    <property type="entry name" value="NAD_binding_10"/>
    <property type="match status" value="1"/>
</dbReference>
<dbReference type="CDD" id="cd05271">
    <property type="entry name" value="NDUFA9_like_SDR_a"/>
    <property type="match status" value="1"/>
</dbReference>
<protein>
    <submittedName>
        <fullName evidence="2">Complex I NDUFA9 subunit family protein</fullName>
    </submittedName>
</protein>
<dbReference type="PANTHER" id="PTHR12126:SF11">
    <property type="entry name" value="NADH DEHYDROGENASE [UBIQUINONE] 1 ALPHA SUBCOMPLEX SUBUNIT 9, MITOCHONDRIAL"/>
    <property type="match status" value="1"/>
</dbReference>
<dbReference type="AlphaFoldDB" id="A0A5C6TS59"/>
<accession>A0A5C6TS59</accession>
<dbReference type="Gene3D" id="3.40.50.720">
    <property type="entry name" value="NAD(P)-binding Rossmann-like Domain"/>
    <property type="match status" value="1"/>
</dbReference>
<evidence type="ECO:0000259" key="1">
    <source>
        <dbReference type="Pfam" id="PF13460"/>
    </source>
</evidence>
<reference evidence="2 3" key="1">
    <citation type="journal article" date="2015" name="J. Microbiol.">
        <title>Sphingosinicella ginsenosidimutans sp. nov., with ginsenoside converting activity.</title>
        <authorList>
            <person name="Kim J.K."/>
            <person name="Kang M.S."/>
            <person name="Park S.C."/>
            <person name="Kim K.M."/>
            <person name="Choi K."/>
            <person name="Yoon M.H."/>
            <person name="Im W.T."/>
        </authorList>
    </citation>
    <scope>NUCLEOTIDE SEQUENCE [LARGE SCALE GENOMIC DNA]</scope>
    <source>
        <strain evidence="2 3">BS-11</strain>
    </source>
</reference>
<dbReference type="GO" id="GO:0044877">
    <property type="term" value="F:protein-containing complex binding"/>
    <property type="evidence" value="ECO:0007669"/>
    <property type="project" value="TreeGrafter"/>
</dbReference>
<evidence type="ECO:0000313" key="2">
    <source>
        <dbReference type="EMBL" id="TXC63076.1"/>
    </source>
</evidence>
<name>A0A5C6TS59_9SPHN</name>
<dbReference type="InterPro" id="IPR036291">
    <property type="entry name" value="NAD(P)-bd_dom_sf"/>
</dbReference>
<dbReference type="InterPro" id="IPR016040">
    <property type="entry name" value="NAD(P)-bd_dom"/>
</dbReference>
<dbReference type="PANTHER" id="PTHR12126">
    <property type="entry name" value="NADH-UBIQUINONE OXIDOREDUCTASE 39 KDA SUBUNIT-RELATED"/>
    <property type="match status" value="1"/>
</dbReference>
<evidence type="ECO:0000313" key="3">
    <source>
        <dbReference type="Proteomes" id="UP000321249"/>
    </source>
</evidence>
<feature type="domain" description="NAD(P)-binding" evidence="1">
    <location>
        <begin position="13"/>
        <end position="151"/>
    </location>
</feature>
<dbReference type="Proteomes" id="UP000321249">
    <property type="component" value="Unassembled WGS sequence"/>
</dbReference>
<dbReference type="InterPro" id="IPR051207">
    <property type="entry name" value="ComplexI_NDUFA9_subunit"/>
</dbReference>
<gene>
    <name evidence="2" type="ORF">FRZ32_04985</name>
</gene>
<dbReference type="RefSeq" id="WP_147042477.1">
    <property type="nucleotide sequence ID" value="NZ_BAABIR010000002.1"/>
</dbReference>
<keyword evidence="3" id="KW-1185">Reference proteome</keyword>
<sequence length="314" mass="32943">MALKTERLVTLFGGGGFIGRYVAQSLLAAGARVRIAQREPRHAYFIRPLGGLGQVQFVRGDVTDADSAAAAVVGADAVVNLVGTLKGRFEAIHVDGARNVAAAAAAAGADALVQVSAIGADGDSDSAYARTKGGGEAAVRAAFPGATIIRPSIAFGPEDEFVNRFARLARLAPVLPVVRGGWKIQPVHCADLGRAIAAAAMAPEAHSGQVYELGGPQVMTMREVESWIARAIGHGGKPVIEIPDAIARLGARLTGWLPFAPLSWEQWLMMAKDNVAAGPGFESFGFRPAPLAAVADEWLTIYRRRGRFAPPQAY</sequence>